<comment type="caution">
    <text evidence="1">The sequence shown here is derived from an EMBL/GenBank/DDBJ whole genome shotgun (WGS) entry which is preliminary data.</text>
</comment>
<protein>
    <submittedName>
        <fullName evidence="1">Uncharacterized protein</fullName>
    </submittedName>
</protein>
<dbReference type="Proteomes" id="UP000886595">
    <property type="component" value="Unassembled WGS sequence"/>
</dbReference>
<name>A0A8X7WPM7_BRACI</name>
<gene>
    <name evidence="1" type="ORF">Bca52824_005893</name>
</gene>
<sequence>MFRWRLPASPSRLSPAVFPFLYSVSSPSLSRLLPLLFCLADIPTVVVFLSSPASLPGGQGSGAVIYFQWGTIVLRWWCSGHRLSLRRQLLVSKTSSLVLGWRALVSEISTFDSSRFLTTNEKQIHLESILDLNELPGSGGYSLLVVSPCRWVQGSLWLGGVAVKLMRRAEFFFSS</sequence>
<organism evidence="1 2">
    <name type="scientific">Brassica carinata</name>
    <name type="common">Ethiopian mustard</name>
    <name type="synonym">Abyssinian cabbage</name>
    <dbReference type="NCBI Taxonomy" id="52824"/>
    <lineage>
        <taxon>Eukaryota</taxon>
        <taxon>Viridiplantae</taxon>
        <taxon>Streptophyta</taxon>
        <taxon>Embryophyta</taxon>
        <taxon>Tracheophyta</taxon>
        <taxon>Spermatophyta</taxon>
        <taxon>Magnoliopsida</taxon>
        <taxon>eudicotyledons</taxon>
        <taxon>Gunneridae</taxon>
        <taxon>Pentapetalae</taxon>
        <taxon>rosids</taxon>
        <taxon>malvids</taxon>
        <taxon>Brassicales</taxon>
        <taxon>Brassicaceae</taxon>
        <taxon>Brassiceae</taxon>
        <taxon>Brassica</taxon>
    </lineage>
</organism>
<dbReference type="EMBL" id="JAAMPC010000001">
    <property type="protein sequence ID" value="KAG2334713.1"/>
    <property type="molecule type" value="Genomic_DNA"/>
</dbReference>
<accession>A0A8X7WPM7</accession>
<proteinExistence type="predicted"/>
<reference evidence="1 2" key="1">
    <citation type="submission" date="2020-02" db="EMBL/GenBank/DDBJ databases">
        <authorList>
            <person name="Ma Q."/>
            <person name="Huang Y."/>
            <person name="Song X."/>
            <person name="Pei D."/>
        </authorList>
    </citation>
    <scope>NUCLEOTIDE SEQUENCE [LARGE SCALE GENOMIC DNA]</scope>
    <source>
        <strain evidence="1">Sxm20200214</strain>
        <tissue evidence="1">Leaf</tissue>
    </source>
</reference>
<keyword evidence="2" id="KW-1185">Reference proteome</keyword>
<dbReference type="AlphaFoldDB" id="A0A8X7WPM7"/>
<evidence type="ECO:0000313" key="1">
    <source>
        <dbReference type="EMBL" id="KAG2334713.1"/>
    </source>
</evidence>
<evidence type="ECO:0000313" key="2">
    <source>
        <dbReference type="Proteomes" id="UP000886595"/>
    </source>
</evidence>